<dbReference type="Proteomes" id="UP000257706">
    <property type="component" value="Unassembled WGS sequence"/>
</dbReference>
<organism evidence="2 3">
    <name type="scientific">Tistrella mobilis</name>
    <dbReference type="NCBI Taxonomy" id="171437"/>
    <lineage>
        <taxon>Bacteria</taxon>
        <taxon>Pseudomonadati</taxon>
        <taxon>Pseudomonadota</taxon>
        <taxon>Alphaproteobacteria</taxon>
        <taxon>Geminicoccales</taxon>
        <taxon>Geminicoccaceae</taxon>
        <taxon>Tistrella</taxon>
    </lineage>
</organism>
<proteinExistence type="predicted"/>
<feature type="domain" description="Calcineurin-like phosphoesterase" evidence="1">
    <location>
        <begin position="15"/>
        <end position="258"/>
    </location>
</feature>
<dbReference type="PANTHER" id="PTHR37844">
    <property type="entry name" value="SER/THR PROTEIN PHOSPHATASE SUPERFAMILY (AFU_ORTHOLOGUE AFUA_1G14840)"/>
    <property type="match status" value="1"/>
</dbReference>
<dbReference type="PANTHER" id="PTHR37844:SF2">
    <property type="entry name" value="SER_THR PROTEIN PHOSPHATASE SUPERFAMILY (AFU_ORTHOLOGUE AFUA_1G14840)"/>
    <property type="match status" value="1"/>
</dbReference>
<dbReference type="EMBL" id="DMAI01000314">
    <property type="protein sequence ID" value="HAE49554.1"/>
    <property type="molecule type" value="Genomic_DNA"/>
</dbReference>
<dbReference type="GO" id="GO:0016787">
    <property type="term" value="F:hydrolase activity"/>
    <property type="evidence" value="ECO:0007669"/>
    <property type="project" value="InterPro"/>
</dbReference>
<dbReference type="Gene3D" id="3.60.21.10">
    <property type="match status" value="1"/>
</dbReference>
<evidence type="ECO:0000259" key="1">
    <source>
        <dbReference type="Pfam" id="PF00149"/>
    </source>
</evidence>
<accession>A0A3B9INV4</accession>
<gene>
    <name evidence="2" type="ORF">DCK97_19235</name>
</gene>
<comment type="caution">
    <text evidence="2">The sequence shown here is derived from an EMBL/GenBank/DDBJ whole genome shotgun (WGS) entry which is preliminary data.</text>
</comment>
<protein>
    <recommendedName>
        <fullName evidence="1">Calcineurin-like phosphoesterase domain-containing protein</fullName>
    </recommendedName>
</protein>
<name>A0A3B9INV4_9PROT</name>
<reference evidence="2 3" key="1">
    <citation type="journal article" date="2018" name="Nat. Biotechnol.">
        <title>A standardized bacterial taxonomy based on genome phylogeny substantially revises the tree of life.</title>
        <authorList>
            <person name="Parks D.H."/>
            <person name="Chuvochina M."/>
            <person name="Waite D.W."/>
            <person name="Rinke C."/>
            <person name="Skarshewski A."/>
            <person name="Chaumeil P.A."/>
            <person name="Hugenholtz P."/>
        </authorList>
    </citation>
    <scope>NUCLEOTIDE SEQUENCE [LARGE SCALE GENOMIC DNA]</scope>
    <source>
        <strain evidence="2">UBA8739</strain>
    </source>
</reference>
<dbReference type="SUPFAM" id="SSF56300">
    <property type="entry name" value="Metallo-dependent phosphatases"/>
    <property type="match status" value="1"/>
</dbReference>
<evidence type="ECO:0000313" key="2">
    <source>
        <dbReference type="EMBL" id="HAE49554.1"/>
    </source>
</evidence>
<dbReference type="InterPro" id="IPR029052">
    <property type="entry name" value="Metallo-depent_PP-like"/>
</dbReference>
<dbReference type="Pfam" id="PF00149">
    <property type="entry name" value="Metallophos"/>
    <property type="match status" value="1"/>
</dbReference>
<dbReference type="AlphaFoldDB" id="A0A3B9INV4"/>
<evidence type="ECO:0000313" key="3">
    <source>
        <dbReference type="Proteomes" id="UP000257706"/>
    </source>
</evidence>
<sequence>MRRHRSARVPPMTDIRLALLSDLHLDVRRRRLERAGLEPEAALAAIDDLGRRTADAAREAGADLVILAGDIANGTGGIDWAGRNFGDLPVLYIPGNHEFYGHDRAPLIREMRRAATAAGNLRVLDGDTIDIDARDRRVRILGGTAWTDYRLYGDAAAGTAMDLAGQVLYDHQRIREGDRPFSPEDARGLHLDFRAWLARELAASDPSATVVVTHHGPAAASVAERFAGSPLSPAFVSDMTDLMQAHEPALWLHGHTHHDVDYRVGRTRVVARQWGYPEEGLSEGFALLTI</sequence>
<dbReference type="InterPro" id="IPR004843">
    <property type="entry name" value="Calcineurin-like_PHP"/>
</dbReference>